<sequence>MDTTEILKAQRAYFESGATRGLAFRQDALTRLLKAFTANEKMLLDALRADLGKSGAEGYMTEVGLCREELRFALGHLSGWARSRRVRTPLAHFKSASFIQPEPYGAALIISPWNYPLLLTVEPLIGALAAGNCATLKPSRNAPATAAALADMLGGLFPPEYVAVVRGGRAESGGLVEQKYDYIFFTGSAAAGREIMAAAAKNLTPVSLELGGKSPVIIDGTAAIALTAKRLAFGKLINAGQTCVAPDYVYVHADKKKALIRALDRTIAEFYPKGAGDENLPRIVNEKHFDRLTGLLAGETAVIGGAGDRGTLKLAPTVLDGVTEDAPVMREEIFGPILPLLAYTDIDEVIAKIRSRPKPLALYLFSEDRAVQKRVLRELSFGGGCINDTLVHIGTPYLGFGGVGESGMGAYHGRRSFDTFSHYKSILDKKTWLDLPIRYPPFTAKKEKLLRMILK</sequence>
<dbReference type="InterPro" id="IPR012394">
    <property type="entry name" value="Aldehyde_DH_NAD(P)"/>
</dbReference>
<dbReference type="SUPFAM" id="SSF53720">
    <property type="entry name" value="ALDH-like"/>
    <property type="match status" value="1"/>
</dbReference>
<dbReference type="InterPro" id="IPR016161">
    <property type="entry name" value="Ald_DH/histidinol_DH"/>
</dbReference>
<evidence type="ECO:0000256" key="4">
    <source>
        <dbReference type="PIRNR" id="PIRNR036492"/>
    </source>
</evidence>
<dbReference type="Gene3D" id="3.40.605.10">
    <property type="entry name" value="Aldehyde Dehydrogenase, Chain A, domain 1"/>
    <property type="match status" value="1"/>
</dbReference>
<dbReference type="InterPro" id="IPR016163">
    <property type="entry name" value="Ald_DH_C"/>
</dbReference>
<keyword evidence="3" id="KW-0520">NAD</keyword>
<feature type="active site" evidence="5">
    <location>
        <position position="243"/>
    </location>
</feature>
<name>A0A1M5WGE0_9FIRM</name>
<dbReference type="PIRSF" id="PIRSF036492">
    <property type="entry name" value="ALDH"/>
    <property type="match status" value="1"/>
</dbReference>
<evidence type="ECO:0000313" key="9">
    <source>
        <dbReference type="EMBL" id="SHH86619.1"/>
    </source>
</evidence>
<evidence type="ECO:0000256" key="7">
    <source>
        <dbReference type="RuleBase" id="RU003345"/>
    </source>
</evidence>
<dbReference type="InterPro" id="IPR029510">
    <property type="entry name" value="Ald_DH_CS_GLU"/>
</dbReference>
<proteinExistence type="inferred from homology"/>
<dbReference type="PROSITE" id="PS00687">
    <property type="entry name" value="ALDEHYDE_DEHYDR_GLU"/>
    <property type="match status" value="1"/>
</dbReference>
<reference evidence="9 10" key="1">
    <citation type="submission" date="2016-11" db="EMBL/GenBank/DDBJ databases">
        <authorList>
            <person name="Jaros S."/>
            <person name="Januszkiewicz K."/>
            <person name="Wedrychowicz H."/>
        </authorList>
    </citation>
    <scope>NUCLEOTIDE SEQUENCE [LARGE SCALE GENOMIC DNA]</scope>
    <source>
        <strain evidence="9 10">DSM 10068</strain>
    </source>
</reference>
<dbReference type="GO" id="GO:0006081">
    <property type="term" value="P:aldehyde metabolic process"/>
    <property type="evidence" value="ECO:0007669"/>
    <property type="project" value="InterPro"/>
</dbReference>
<evidence type="ECO:0000256" key="1">
    <source>
        <dbReference type="ARBA" id="ARBA00009986"/>
    </source>
</evidence>
<dbReference type="Pfam" id="PF00171">
    <property type="entry name" value="Aldedh"/>
    <property type="match status" value="1"/>
</dbReference>
<evidence type="ECO:0000256" key="6">
    <source>
        <dbReference type="PROSITE-ProRule" id="PRU10007"/>
    </source>
</evidence>
<feature type="active site" evidence="5 6">
    <location>
        <position position="209"/>
    </location>
</feature>
<dbReference type="STRING" id="1123282.SAMN02745823_01262"/>
<evidence type="ECO:0000259" key="8">
    <source>
        <dbReference type="Pfam" id="PF00171"/>
    </source>
</evidence>
<dbReference type="PANTHER" id="PTHR43570:SF16">
    <property type="entry name" value="ALDEHYDE DEHYDROGENASE TYPE III, ISOFORM Q"/>
    <property type="match status" value="1"/>
</dbReference>
<dbReference type="InterPro" id="IPR016160">
    <property type="entry name" value="Ald_DH_CS_CYS"/>
</dbReference>
<dbReference type="Gene3D" id="3.40.309.10">
    <property type="entry name" value="Aldehyde Dehydrogenase, Chain A, domain 2"/>
    <property type="match status" value="1"/>
</dbReference>
<accession>A0A1M5WGE0</accession>
<dbReference type="RefSeq" id="WP_073076808.1">
    <property type="nucleotide sequence ID" value="NZ_FQXV01000003.1"/>
</dbReference>
<keyword evidence="2 4" id="KW-0560">Oxidoreductase</keyword>
<dbReference type="InterPro" id="IPR015590">
    <property type="entry name" value="Aldehyde_DH_dom"/>
</dbReference>
<dbReference type="AlphaFoldDB" id="A0A1M5WGE0"/>
<dbReference type="PROSITE" id="PS00070">
    <property type="entry name" value="ALDEHYDE_DEHYDR_CYS"/>
    <property type="match status" value="1"/>
</dbReference>
<organism evidence="9 10">
    <name type="scientific">Sporobacter termitidis DSM 10068</name>
    <dbReference type="NCBI Taxonomy" id="1123282"/>
    <lineage>
        <taxon>Bacteria</taxon>
        <taxon>Bacillati</taxon>
        <taxon>Bacillota</taxon>
        <taxon>Clostridia</taxon>
        <taxon>Eubacteriales</taxon>
        <taxon>Oscillospiraceae</taxon>
        <taxon>Sporobacter</taxon>
    </lineage>
</organism>
<dbReference type="InterPro" id="IPR016162">
    <property type="entry name" value="Ald_DH_N"/>
</dbReference>
<dbReference type="OrthoDB" id="9762913at2"/>
<comment type="similarity">
    <text evidence="1 4 7">Belongs to the aldehyde dehydrogenase family.</text>
</comment>
<dbReference type="GO" id="GO:0004029">
    <property type="term" value="F:aldehyde dehydrogenase (NAD+) activity"/>
    <property type="evidence" value="ECO:0007669"/>
    <property type="project" value="TreeGrafter"/>
</dbReference>
<feature type="domain" description="Aldehyde dehydrogenase" evidence="8">
    <location>
        <begin position="4"/>
        <end position="426"/>
    </location>
</feature>
<keyword evidence="10" id="KW-1185">Reference proteome</keyword>
<evidence type="ECO:0000256" key="2">
    <source>
        <dbReference type="ARBA" id="ARBA00023002"/>
    </source>
</evidence>
<dbReference type="FunFam" id="3.40.605.10:FF:000004">
    <property type="entry name" value="Aldehyde dehydrogenase"/>
    <property type="match status" value="1"/>
</dbReference>
<evidence type="ECO:0000256" key="5">
    <source>
        <dbReference type="PIRSR" id="PIRSR036492-1"/>
    </source>
</evidence>
<dbReference type="PANTHER" id="PTHR43570">
    <property type="entry name" value="ALDEHYDE DEHYDROGENASE"/>
    <property type="match status" value="1"/>
</dbReference>
<gene>
    <name evidence="9" type="ORF">SAMN02745823_01262</name>
</gene>
<dbReference type="GO" id="GO:0005737">
    <property type="term" value="C:cytoplasm"/>
    <property type="evidence" value="ECO:0007669"/>
    <property type="project" value="TreeGrafter"/>
</dbReference>
<dbReference type="Proteomes" id="UP000183995">
    <property type="component" value="Unassembled WGS sequence"/>
</dbReference>
<protein>
    <recommendedName>
        <fullName evidence="4">Aldehyde dehydrogenase</fullName>
    </recommendedName>
</protein>
<evidence type="ECO:0000256" key="3">
    <source>
        <dbReference type="ARBA" id="ARBA00023027"/>
    </source>
</evidence>
<dbReference type="EMBL" id="FQXV01000003">
    <property type="protein sequence ID" value="SHH86619.1"/>
    <property type="molecule type" value="Genomic_DNA"/>
</dbReference>
<evidence type="ECO:0000313" key="10">
    <source>
        <dbReference type="Proteomes" id="UP000183995"/>
    </source>
</evidence>
<dbReference type="FunFam" id="3.40.309.10:FF:000003">
    <property type="entry name" value="Aldehyde dehydrogenase"/>
    <property type="match status" value="1"/>
</dbReference>
<dbReference type="CDD" id="cd07136">
    <property type="entry name" value="ALDH_YwdH-P39616"/>
    <property type="match status" value="1"/>
</dbReference>